<organism evidence="1 2">
    <name type="scientific">Corallococcus macrosporus DSM 14697</name>
    <dbReference type="NCBI Taxonomy" id="1189310"/>
    <lineage>
        <taxon>Bacteria</taxon>
        <taxon>Pseudomonadati</taxon>
        <taxon>Myxococcota</taxon>
        <taxon>Myxococcia</taxon>
        <taxon>Myxococcales</taxon>
        <taxon>Cystobacterineae</taxon>
        <taxon>Myxococcaceae</taxon>
        <taxon>Corallococcus</taxon>
    </lineage>
</organism>
<evidence type="ECO:0008006" key="3">
    <source>
        <dbReference type="Google" id="ProtNLM"/>
    </source>
</evidence>
<evidence type="ECO:0000313" key="2">
    <source>
        <dbReference type="Proteomes" id="UP000217343"/>
    </source>
</evidence>
<dbReference type="RefSeq" id="WP_095958062.1">
    <property type="nucleotide sequence ID" value="NZ_CP022203.1"/>
</dbReference>
<sequence>MTSMHCRVATTQRELDDAVRVRWAVFGGELGLMTGEMSPSRREVSCFDTLDTTVHLIVYADAAPVATSRLLLPNPEVAEAMGGRLGLELEQKLDLSDVVRPGLVLAETSRFCVLGGWRHTEAVTRLHAGIYAESRRRGVTHWIASANLDTDSREDALLSCQVAAYRGWMSPRWRVDVPEPVEAPVIPSSPYYTPLERQRAEQGLLDGLRVPRAPTLFARKMGARFISEPLYDASFRRFTLPLIAALDEIPRGTLARFNALAQQPLRRAA</sequence>
<protein>
    <recommendedName>
        <fullName evidence="3">GNAT family N-acetyltransferase</fullName>
    </recommendedName>
</protein>
<dbReference type="InterPro" id="IPR016181">
    <property type="entry name" value="Acyl_CoA_acyltransferase"/>
</dbReference>
<gene>
    <name evidence="1" type="ORF">MYMAC_002199</name>
</gene>
<dbReference type="Pfam" id="PF13444">
    <property type="entry name" value="Acetyltransf_5"/>
    <property type="match status" value="1"/>
</dbReference>
<evidence type="ECO:0000313" key="1">
    <source>
        <dbReference type="EMBL" id="ATB46594.1"/>
    </source>
</evidence>
<dbReference type="EMBL" id="CP022203">
    <property type="protein sequence ID" value="ATB46594.1"/>
    <property type="molecule type" value="Genomic_DNA"/>
</dbReference>
<name>A0A250JRT9_9BACT</name>
<dbReference type="OrthoDB" id="8438599at2"/>
<dbReference type="KEGG" id="mmas:MYMAC_002199"/>
<keyword evidence="2" id="KW-1185">Reference proteome</keyword>
<dbReference type="SUPFAM" id="SSF55729">
    <property type="entry name" value="Acyl-CoA N-acyltransferases (Nat)"/>
    <property type="match status" value="1"/>
</dbReference>
<dbReference type="Proteomes" id="UP000217343">
    <property type="component" value="Chromosome"/>
</dbReference>
<dbReference type="Gene3D" id="3.40.630.30">
    <property type="match status" value="1"/>
</dbReference>
<proteinExistence type="predicted"/>
<reference evidence="1 2" key="1">
    <citation type="submission" date="2017-06" db="EMBL/GenBank/DDBJ databases">
        <title>Sequencing and comparative analysis of myxobacterial genomes.</title>
        <authorList>
            <person name="Rupp O."/>
            <person name="Goesmann A."/>
            <person name="Sogaard-Andersen L."/>
        </authorList>
    </citation>
    <scope>NUCLEOTIDE SEQUENCE [LARGE SCALE GENOMIC DNA]</scope>
    <source>
        <strain evidence="1 2">DSM 14697</strain>
    </source>
</reference>
<dbReference type="AlphaFoldDB" id="A0A250JRT9"/>
<accession>A0A250JRT9</accession>